<evidence type="ECO:0000256" key="3">
    <source>
        <dbReference type="ARBA" id="ARBA00022989"/>
    </source>
</evidence>
<evidence type="ECO:0000313" key="10">
    <source>
        <dbReference type="EMBL" id="KAJ8318141.1"/>
    </source>
</evidence>
<keyword evidence="6" id="KW-0675">Receptor</keyword>
<comment type="subcellular location">
    <subcellularLocation>
        <location evidence="1">Membrane</location>
        <topology evidence="1">Multi-pass membrane protein</topology>
    </subcellularLocation>
</comment>
<proteinExistence type="predicted"/>
<sequence length="113" mass="12945">MSYIITVICVAIFTLTVTVIDRFCTTLYPSVLNATQKYQIIIIICVWLIGMTLSLPWLLYTKMSTYEWFGGPQTVCQAHFPSEESRRIYITILVCLGYILPLIIMFGLGCYNI</sequence>
<dbReference type="PROSITE" id="PS50262">
    <property type="entry name" value="G_PROTEIN_RECEP_F1_2"/>
    <property type="match status" value="1"/>
</dbReference>
<feature type="domain" description="G-protein coupled receptors family 1 profile" evidence="9">
    <location>
        <begin position="1"/>
        <end position="113"/>
    </location>
</feature>
<accession>A0ABQ9FLI1</accession>
<dbReference type="InterPro" id="IPR017452">
    <property type="entry name" value="GPCR_Rhodpsn_7TM"/>
</dbReference>
<keyword evidence="11" id="KW-1185">Reference proteome</keyword>
<keyword evidence="4" id="KW-0297">G-protein coupled receptor</keyword>
<evidence type="ECO:0000256" key="2">
    <source>
        <dbReference type="ARBA" id="ARBA00022692"/>
    </source>
</evidence>
<evidence type="ECO:0000256" key="6">
    <source>
        <dbReference type="ARBA" id="ARBA00023170"/>
    </source>
</evidence>
<evidence type="ECO:0000256" key="8">
    <source>
        <dbReference type="SAM" id="Phobius"/>
    </source>
</evidence>
<protein>
    <recommendedName>
        <fullName evidence="9">G-protein coupled receptors family 1 profile domain-containing protein</fullName>
    </recommendedName>
</protein>
<keyword evidence="5 8" id="KW-0472">Membrane</keyword>
<comment type="caution">
    <text evidence="10">The sequence shown here is derived from an EMBL/GenBank/DDBJ whole genome shotgun (WGS) entry which is preliminary data.</text>
</comment>
<feature type="transmembrane region" description="Helical" evidence="8">
    <location>
        <begin position="88"/>
        <end position="108"/>
    </location>
</feature>
<dbReference type="PANTHER" id="PTHR24235">
    <property type="entry name" value="NEUROPEPTIDE Y RECEPTOR"/>
    <property type="match status" value="1"/>
</dbReference>
<dbReference type="Proteomes" id="UP001217089">
    <property type="component" value="Unassembled WGS sequence"/>
</dbReference>
<evidence type="ECO:0000256" key="7">
    <source>
        <dbReference type="ARBA" id="ARBA00023224"/>
    </source>
</evidence>
<reference evidence="10 11" key="1">
    <citation type="submission" date="2022-12" db="EMBL/GenBank/DDBJ databases">
        <title>Chromosome-level genome of Tegillarca granosa.</title>
        <authorList>
            <person name="Kim J."/>
        </authorList>
    </citation>
    <scope>NUCLEOTIDE SEQUENCE [LARGE SCALE GENOMIC DNA]</scope>
    <source>
        <strain evidence="10">Teg-2019</strain>
        <tissue evidence="10">Adductor muscle</tissue>
    </source>
</reference>
<keyword evidence="3 8" id="KW-1133">Transmembrane helix</keyword>
<organism evidence="10 11">
    <name type="scientific">Tegillarca granosa</name>
    <name type="common">Malaysian cockle</name>
    <name type="synonym">Anadara granosa</name>
    <dbReference type="NCBI Taxonomy" id="220873"/>
    <lineage>
        <taxon>Eukaryota</taxon>
        <taxon>Metazoa</taxon>
        <taxon>Spiralia</taxon>
        <taxon>Lophotrochozoa</taxon>
        <taxon>Mollusca</taxon>
        <taxon>Bivalvia</taxon>
        <taxon>Autobranchia</taxon>
        <taxon>Pteriomorphia</taxon>
        <taxon>Arcoida</taxon>
        <taxon>Arcoidea</taxon>
        <taxon>Arcidae</taxon>
        <taxon>Tegillarca</taxon>
    </lineage>
</organism>
<dbReference type="PANTHER" id="PTHR24235:SF29">
    <property type="entry name" value="GH23382P"/>
    <property type="match status" value="1"/>
</dbReference>
<name>A0ABQ9FLI1_TEGGR</name>
<dbReference type="Gene3D" id="1.20.1070.10">
    <property type="entry name" value="Rhodopsin 7-helix transmembrane proteins"/>
    <property type="match status" value="1"/>
</dbReference>
<dbReference type="InterPro" id="IPR000276">
    <property type="entry name" value="GPCR_Rhodpsn"/>
</dbReference>
<keyword evidence="7" id="KW-0807">Transducer</keyword>
<keyword evidence="2 8" id="KW-0812">Transmembrane</keyword>
<feature type="transmembrane region" description="Helical" evidence="8">
    <location>
        <begin position="38"/>
        <end position="60"/>
    </location>
</feature>
<dbReference type="SUPFAM" id="SSF81321">
    <property type="entry name" value="Family A G protein-coupled receptor-like"/>
    <property type="match status" value="1"/>
</dbReference>
<gene>
    <name evidence="10" type="ORF">KUTeg_003232</name>
</gene>
<evidence type="ECO:0000256" key="1">
    <source>
        <dbReference type="ARBA" id="ARBA00004141"/>
    </source>
</evidence>
<evidence type="ECO:0000313" key="11">
    <source>
        <dbReference type="Proteomes" id="UP001217089"/>
    </source>
</evidence>
<evidence type="ECO:0000256" key="4">
    <source>
        <dbReference type="ARBA" id="ARBA00023040"/>
    </source>
</evidence>
<dbReference type="Pfam" id="PF00001">
    <property type="entry name" value="7tm_1"/>
    <property type="match status" value="1"/>
</dbReference>
<dbReference type="EMBL" id="JARBDR010000214">
    <property type="protein sequence ID" value="KAJ8318141.1"/>
    <property type="molecule type" value="Genomic_DNA"/>
</dbReference>
<evidence type="ECO:0000256" key="5">
    <source>
        <dbReference type="ARBA" id="ARBA00023136"/>
    </source>
</evidence>
<evidence type="ECO:0000259" key="9">
    <source>
        <dbReference type="PROSITE" id="PS50262"/>
    </source>
</evidence>